<evidence type="ECO:0000313" key="4">
    <source>
        <dbReference type="Proteomes" id="UP001596997"/>
    </source>
</evidence>
<feature type="signal peptide" evidence="2">
    <location>
        <begin position="1"/>
        <end position="21"/>
    </location>
</feature>
<feature type="region of interest" description="Disordered" evidence="1">
    <location>
        <begin position="89"/>
        <end position="109"/>
    </location>
</feature>
<evidence type="ECO:0000256" key="2">
    <source>
        <dbReference type="SAM" id="SignalP"/>
    </source>
</evidence>
<dbReference type="InterPro" id="IPR035986">
    <property type="entry name" value="PKD_dom_sf"/>
</dbReference>
<dbReference type="EMBL" id="JBHTJM010000002">
    <property type="protein sequence ID" value="MFD0962988.1"/>
    <property type="molecule type" value="Genomic_DNA"/>
</dbReference>
<dbReference type="InterPro" id="IPR049804">
    <property type="entry name" value="Choice_anch_L"/>
</dbReference>
<organism evidence="3 4">
    <name type="scientific">Pseudofulvibacter geojedonensis</name>
    <dbReference type="NCBI Taxonomy" id="1123758"/>
    <lineage>
        <taxon>Bacteria</taxon>
        <taxon>Pseudomonadati</taxon>
        <taxon>Bacteroidota</taxon>
        <taxon>Flavobacteriia</taxon>
        <taxon>Flavobacteriales</taxon>
        <taxon>Flavobacteriaceae</taxon>
        <taxon>Pseudofulvibacter</taxon>
    </lineage>
</organism>
<name>A0ABW3HZM2_9FLAO</name>
<sequence length="934" mass="101002">MKFNHYFLTLLVVLCSSFVSAQAPTVITTDNTTYTNEQLVEDIFVSGDCSNVSNISSYTGNGINGIAYFEQNGSTFPFENGIVLSTGNAMQAPGPSTAEASSQEGGWNGDTDLENVAGVTNTNNASFLQFDFIPPQNQIPFEYIFVSEEYNGNFECTFSDAFAFILTDLTTGTVTNIAALPTTDTGSTAVTCTNVRPDVPGNCTAANEIYFDQYNGNNSPIVYGGQTVTLTAIANVTAGNPYRIKLVIADQGDSVLDSAVFLKGGSFGLGIDLQVDGLQIINGEANACDGATVEINGEVDDNTQLPVSYQWSDANGPIAGETSPSLTTNQPGIYTLTGSFTFPDGTDCSDSESITIVHHPIPNVIATEDLRLCDVDNDNIETQFMLTDNDDDVLGGQDPALYTISYHASQDDANNNQNPLTSPHTNNGNPQQIFVRIHNNNNNNCYSTDSFNLILDTVPTATQPAQSEIYECDLDGDGQLNFDLTQVQTEVLNGQNPNNVTVTYHTDEQEANNDTNPIPNPTNFTNTQTPQTIWIRVDNNTNNSCYALTSITLNVAIVPVAQTPLATDPLLHACDEDNDVTHVFDLTTIDATILGGLDPALYTLTYHPSQADADANTNALPDNFQVNAFTTDVFVRLENNANTSCYTTTTFQLFIHSIYSSALTTPEDLNLVACDDPTNNGLEIFDLQQHANNILGGLVNLNPVPATLTFHLAEQDAIDDVNPITGDLANYNSPTQSVWVRIENNDWPSCYTITQFEIIVNPDPTPLTLTHTYSICENYLTNGVADFYLSNQDATFANNPNYAISYHPTLADAQNDTNAISDPHVVNNNDTVFIRIEDTTTGCVNTQATMDLEVLPAIVPTTPTEPLTMCDPDNDGISTEFDLTLMNTIIAGNLPPAEIYYFATLGQAELGPVNAADAILQSPYTNVVPYNQTI</sequence>
<dbReference type="Gene3D" id="2.60.40.10">
    <property type="entry name" value="Immunoglobulins"/>
    <property type="match status" value="1"/>
</dbReference>
<comment type="caution">
    <text evidence="3">The sequence shown here is derived from an EMBL/GenBank/DDBJ whole genome shotgun (WGS) entry which is preliminary data.</text>
</comment>
<keyword evidence="2" id="KW-0732">Signal</keyword>
<accession>A0ABW3HZM2</accession>
<keyword evidence="4" id="KW-1185">Reference proteome</keyword>
<feature type="chain" id="PRO_5046440021" evidence="2">
    <location>
        <begin position="22"/>
        <end position="934"/>
    </location>
</feature>
<evidence type="ECO:0000313" key="3">
    <source>
        <dbReference type="EMBL" id="MFD0962988.1"/>
    </source>
</evidence>
<feature type="non-terminal residue" evidence="3">
    <location>
        <position position="934"/>
    </location>
</feature>
<reference evidence="4" key="1">
    <citation type="journal article" date="2019" name="Int. J. Syst. Evol. Microbiol.">
        <title>The Global Catalogue of Microorganisms (GCM) 10K type strain sequencing project: providing services to taxonomists for standard genome sequencing and annotation.</title>
        <authorList>
            <consortium name="The Broad Institute Genomics Platform"/>
            <consortium name="The Broad Institute Genome Sequencing Center for Infectious Disease"/>
            <person name="Wu L."/>
            <person name="Ma J."/>
        </authorList>
    </citation>
    <scope>NUCLEOTIDE SEQUENCE [LARGE SCALE GENOMIC DNA]</scope>
    <source>
        <strain evidence="4">CCUG 62114</strain>
    </source>
</reference>
<dbReference type="InterPro" id="IPR013783">
    <property type="entry name" value="Ig-like_fold"/>
</dbReference>
<protein>
    <submittedName>
        <fullName evidence="3">Choice-of-anchor L domain-containing protein</fullName>
    </submittedName>
</protein>
<dbReference type="Proteomes" id="UP001596997">
    <property type="component" value="Unassembled WGS sequence"/>
</dbReference>
<evidence type="ECO:0000256" key="1">
    <source>
        <dbReference type="SAM" id="MobiDB-lite"/>
    </source>
</evidence>
<gene>
    <name evidence="3" type="ORF">ACFQ1O_03105</name>
</gene>
<dbReference type="NCBIfam" id="NF038133">
    <property type="entry name" value="choice_anch_L"/>
    <property type="match status" value="1"/>
</dbReference>
<dbReference type="SUPFAM" id="SSF49299">
    <property type="entry name" value="PKD domain"/>
    <property type="match status" value="1"/>
</dbReference>
<dbReference type="RefSeq" id="WP_377713204.1">
    <property type="nucleotide sequence ID" value="NZ_JBHTJM010000002.1"/>
</dbReference>
<proteinExistence type="predicted"/>